<dbReference type="GO" id="GO:0006412">
    <property type="term" value="P:translation"/>
    <property type="evidence" value="ECO:0007669"/>
    <property type="project" value="UniProtKB-UniRule"/>
</dbReference>
<sequence length="143" mass="16274">MRHLRTGKKLGRTSKHRIAMTRNLVTSLIDEERVRTTLAKAKEVRRHAERIITIGRRGGLHARRLVAAYLMTPASVKKLLETIGPRYKERPGGYTRILRLPPRPGDSAPMAFLELVDRDTTREKAKQERRQKKQEAEGGQAGS</sequence>
<dbReference type="HAMAP" id="MF_01368">
    <property type="entry name" value="Ribosomal_bL17"/>
    <property type="match status" value="1"/>
</dbReference>
<dbReference type="Proteomes" id="UP000782312">
    <property type="component" value="Unassembled WGS sequence"/>
</dbReference>
<feature type="compositionally biased region" description="Basic and acidic residues" evidence="6">
    <location>
        <begin position="115"/>
        <end position="136"/>
    </location>
</feature>
<keyword evidence="3 4" id="KW-0687">Ribonucleoprotein</keyword>
<evidence type="ECO:0000256" key="6">
    <source>
        <dbReference type="SAM" id="MobiDB-lite"/>
    </source>
</evidence>
<dbReference type="InterPro" id="IPR036373">
    <property type="entry name" value="Ribosomal_bL17_sf"/>
</dbReference>
<organism evidence="7 8">
    <name type="scientific">Tectimicrobiota bacterium</name>
    <dbReference type="NCBI Taxonomy" id="2528274"/>
    <lineage>
        <taxon>Bacteria</taxon>
        <taxon>Pseudomonadati</taxon>
        <taxon>Nitrospinota/Tectimicrobiota group</taxon>
        <taxon>Candidatus Tectimicrobiota</taxon>
    </lineage>
</organism>
<evidence type="ECO:0000256" key="4">
    <source>
        <dbReference type="HAMAP-Rule" id="MF_01368"/>
    </source>
</evidence>
<name>A0A932HWZ5_UNCTE</name>
<accession>A0A932HWZ5</accession>
<protein>
    <recommendedName>
        <fullName evidence="4">Large ribosomal subunit protein bL17</fullName>
    </recommendedName>
</protein>
<dbReference type="PANTHER" id="PTHR14413">
    <property type="entry name" value="RIBOSOMAL PROTEIN L17"/>
    <property type="match status" value="1"/>
</dbReference>
<dbReference type="PANTHER" id="PTHR14413:SF16">
    <property type="entry name" value="LARGE RIBOSOMAL SUBUNIT PROTEIN BL17M"/>
    <property type="match status" value="1"/>
</dbReference>
<evidence type="ECO:0000256" key="3">
    <source>
        <dbReference type="ARBA" id="ARBA00023274"/>
    </source>
</evidence>
<gene>
    <name evidence="4 7" type="primary">rplQ</name>
    <name evidence="7" type="ORF">HYZ11_06545</name>
</gene>
<dbReference type="Gene3D" id="3.90.1030.10">
    <property type="entry name" value="Ribosomal protein L17"/>
    <property type="match status" value="1"/>
</dbReference>
<dbReference type="AlphaFoldDB" id="A0A932HWZ5"/>
<comment type="similarity">
    <text evidence="1 4 5">Belongs to the bacterial ribosomal protein bL17 family.</text>
</comment>
<comment type="caution">
    <text evidence="7">The sequence shown here is derived from an EMBL/GenBank/DDBJ whole genome shotgun (WGS) entry which is preliminary data.</text>
</comment>
<dbReference type="InterPro" id="IPR000456">
    <property type="entry name" value="Ribosomal_bL17"/>
</dbReference>
<evidence type="ECO:0000256" key="1">
    <source>
        <dbReference type="ARBA" id="ARBA00008777"/>
    </source>
</evidence>
<feature type="region of interest" description="Disordered" evidence="6">
    <location>
        <begin position="115"/>
        <end position="143"/>
    </location>
</feature>
<dbReference type="Pfam" id="PF01196">
    <property type="entry name" value="Ribosomal_L17"/>
    <property type="match status" value="1"/>
</dbReference>
<evidence type="ECO:0000256" key="5">
    <source>
        <dbReference type="RuleBase" id="RU000660"/>
    </source>
</evidence>
<dbReference type="NCBIfam" id="TIGR00059">
    <property type="entry name" value="L17"/>
    <property type="match status" value="1"/>
</dbReference>
<dbReference type="EMBL" id="JACPUR010000017">
    <property type="protein sequence ID" value="MBI3127245.1"/>
    <property type="molecule type" value="Genomic_DNA"/>
</dbReference>
<evidence type="ECO:0000313" key="7">
    <source>
        <dbReference type="EMBL" id="MBI3127245.1"/>
    </source>
</evidence>
<keyword evidence="2 4" id="KW-0689">Ribosomal protein</keyword>
<dbReference type="GO" id="GO:0022625">
    <property type="term" value="C:cytosolic large ribosomal subunit"/>
    <property type="evidence" value="ECO:0007669"/>
    <property type="project" value="TreeGrafter"/>
</dbReference>
<evidence type="ECO:0000313" key="8">
    <source>
        <dbReference type="Proteomes" id="UP000782312"/>
    </source>
</evidence>
<dbReference type="SUPFAM" id="SSF64263">
    <property type="entry name" value="Prokaryotic ribosomal protein L17"/>
    <property type="match status" value="1"/>
</dbReference>
<reference evidence="7" key="1">
    <citation type="submission" date="2020-07" db="EMBL/GenBank/DDBJ databases">
        <title>Huge and variable diversity of episymbiotic CPR bacteria and DPANN archaea in groundwater ecosystems.</title>
        <authorList>
            <person name="He C.Y."/>
            <person name="Keren R."/>
            <person name="Whittaker M."/>
            <person name="Farag I.F."/>
            <person name="Doudna J."/>
            <person name="Cate J.H.D."/>
            <person name="Banfield J.F."/>
        </authorList>
    </citation>
    <scope>NUCLEOTIDE SEQUENCE</scope>
    <source>
        <strain evidence="7">NC_groundwater_763_Ag_S-0.2um_68_21</strain>
    </source>
</reference>
<comment type="subunit">
    <text evidence="4">Part of the 50S ribosomal subunit. Contacts protein L32.</text>
</comment>
<proteinExistence type="inferred from homology"/>
<dbReference type="GO" id="GO:0003735">
    <property type="term" value="F:structural constituent of ribosome"/>
    <property type="evidence" value="ECO:0007669"/>
    <property type="project" value="InterPro"/>
</dbReference>
<evidence type="ECO:0000256" key="2">
    <source>
        <dbReference type="ARBA" id="ARBA00022980"/>
    </source>
</evidence>